<dbReference type="SMART" id="SM00700">
    <property type="entry name" value="JHBP"/>
    <property type="match status" value="1"/>
</dbReference>
<dbReference type="EMBL" id="CADEBC010000232">
    <property type="protein sequence ID" value="CAB3226986.1"/>
    <property type="molecule type" value="Genomic_DNA"/>
</dbReference>
<evidence type="ECO:0000313" key="6">
    <source>
        <dbReference type="Proteomes" id="UP000494106"/>
    </source>
</evidence>
<evidence type="ECO:0000256" key="1">
    <source>
        <dbReference type="ARBA" id="ARBA00022729"/>
    </source>
</evidence>
<dbReference type="Proteomes" id="UP000494106">
    <property type="component" value="Unassembled WGS sequence"/>
</dbReference>
<gene>
    <name evidence="5" type="ORF">APLA_LOCUS3176</name>
</gene>
<dbReference type="Pfam" id="PF06585">
    <property type="entry name" value="JHBP"/>
    <property type="match status" value="1"/>
</dbReference>
<dbReference type="PANTHER" id="PTHR11008:SF32">
    <property type="entry name" value="CIRCADIAN CLOCK-CONTROLLED PROTEIN DAYWAKE-RELATED"/>
    <property type="match status" value="1"/>
</dbReference>
<proteinExistence type="inferred from homology"/>
<dbReference type="InterPro" id="IPR010562">
    <property type="entry name" value="Haemolymph_juvenile_hormone-bd"/>
</dbReference>
<keyword evidence="6" id="KW-1185">Reference proteome</keyword>
<organism evidence="5 6">
    <name type="scientific">Arctia plantaginis</name>
    <name type="common">Wood tiger moth</name>
    <name type="synonym">Phalaena plantaginis</name>
    <dbReference type="NCBI Taxonomy" id="874455"/>
    <lineage>
        <taxon>Eukaryota</taxon>
        <taxon>Metazoa</taxon>
        <taxon>Ecdysozoa</taxon>
        <taxon>Arthropoda</taxon>
        <taxon>Hexapoda</taxon>
        <taxon>Insecta</taxon>
        <taxon>Pterygota</taxon>
        <taxon>Neoptera</taxon>
        <taxon>Endopterygota</taxon>
        <taxon>Lepidoptera</taxon>
        <taxon>Glossata</taxon>
        <taxon>Ditrysia</taxon>
        <taxon>Noctuoidea</taxon>
        <taxon>Erebidae</taxon>
        <taxon>Arctiinae</taxon>
        <taxon>Arctia</taxon>
    </lineage>
</organism>
<evidence type="ECO:0000256" key="2">
    <source>
        <dbReference type="ARBA" id="ARBA00023108"/>
    </source>
</evidence>
<keyword evidence="1 4" id="KW-0732">Signal</keyword>
<comment type="caution">
    <text evidence="5">The sequence shown here is derived from an EMBL/GenBank/DDBJ whole genome shotgun (WGS) entry which is preliminary data.</text>
</comment>
<dbReference type="AlphaFoldDB" id="A0A8S0Z3Q2"/>
<feature type="chain" id="PRO_5035894179" evidence="4">
    <location>
        <begin position="26"/>
        <end position="251"/>
    </location>
</feature>
<dbReference type="GO" id="GO:0007623">
    <property type="term" value="P:circadian rhythm"/>
    <property type="evidence" value="ECO:0007669"/>
    <property type="project" value="UniProtKB-ARBA"/>
</dbReference>
<sequence>MNIQVANKSSFLIFFVIFICHYGNAKLAPDYIHPCSDTSRECLIKATQDAIPGVVKGIPELGVPSMDPMTFDKLTISLNNLTFNFYNGKMTGFKKCVVDNIVSLLDKRKFLMAFHCNLTLKSTYDAKGQFLLFAIDGGGDAMVKLTNLKMNLDINTKYIKDKNNIDYFSIKNYKYTFDYGDHVFFDFKNLFKGNKQLSDAVLQVLNQNWRTVVQDFGKPFLDFAVGYSVNTMKKFFHSIPYNELIYVPIPL</sequence>
<comment type="similarity">
    <text evidence="3">Belongs to the TO family.</text>
</comment>
<accession>A0A8S0Z3Q2</accession>
<dbReference type="Gene3D" id="3.15.10.30">
    <property type="entry name" value="Haemolymph juvenile hormone binding protein"/>
    <property type="match status" value="1"/>
</dbReference>
<feature type="signal peptide" evidence="4">
    <location>
        <begin position="1"/>
        <end position="25"/>
    </location>
</feature>
<evidence type="ECO:0000313" key="5">
    <source>
        <dbReference type="EMBL" id="CAB3226986.1"/>
    </source>
</evidence>
<reference evidence="5 6" key="1">
    <citation type="submission" date="2020-04" db="EMBL/GenBank/DDBJ databases">
        <authorList>
            <person name="Wallbank WR R."/>
            <person name="Pardo Diaz C."/>
            <person name="Kozak K."/>
            <person name="Martin S."/>
            <person name="Jiggins C."/>
            <person name="Moest M."/>
            <person name="Warren A I."/>
            <person name="Byers J.R.P. K."/>
            <person name="Montejo-Kovacevich G."/>
            <person name="Yen C E."/>
        </authorList>
    </citation>
    <scope>NUCLEOTIDE SEQUENCE [LARGE SCALE GENOMIC DNA]</scope>
</reference>
<evidence type="ECO:0000256" key="4">
    <source>
        <dbReference type="SAM" id="SignalP"/>
    </source>
</evidence>
<protein>
    <submittedName>
        <fullName evidence="5">Uncharacterized protein</fullName>
    </submittedName>
</protein>
<dbReference type="InterPro" id="IPR038606">
    <property type="entry name" value="To_sf"/>
</dbReference>
<dbReference type="OrthoDB" id="6838842at2759"/>
<dbReference type="FunFam" id="3.15.10.30:FF:000001">
    <property type="entry name" value="Takeout-like protein 1"/>
    <property type="match status" value="1"/>
</dbReference>
<keyword evidence="2" id="KW-0090">Biological rhythms</keyword>
<name>A0A8S0Z3Q2_ARCPL</name>
<dbReference type="PANTHER" id="PTHR11008">
    <property type="entry name" value="PROTEIN TAKEOUT-LIKE PROTEIN"/>
    <property type="match status" value="1"/>
</dbReference>
<evidence type="ECO:0000256" key="3">
    <source>
        <dbReference type="ARBA" id="ARBA00060902"/>
    </source>
</evidence>
<dbReference type="GO" id="GO:0005615">
    <property type="term" value="C:extracellular space"/>
    <property type="evidence" value="ECO:0007669"/>
    <property type="project" value="TreeGrafter"/>
</dbReference>